<evidence type="ECO:0000259" key="14">
    <source>
        <dbReference type="PROSITE" id="PS50835"/>
    </source>
</evidence>
<organism evidence="15 16">
    <name type="scientific">Adineta ricciae</name>
    <name type="common">Rotifer</name>
    <dbReference type="NCBI Taxonomy" id="249248"/>
    <lineage>
        <taxon>Eukaryota</taxon>
        <taxon>Metazoa</taxon>
        <taxon>Spiralia</taxon>
        <taxon>Gnathifera</taxon>
        <taxon>Rotifera</taxon>
        <taxon>Eurotatoria</taxon>
        <taxon>Bdelloidea</taxon>
        <taxon>Adinetida</taxon>
        <taxon>Adinetidae</taxon>
        <taxon>Adineta</taxon>
    </lineage>
</organism>
<dbReference type="InterPro" id="IPR013098">
    <property type="entry name" value="Ig_I-set"/>
</dbReference>
<comment type="subcellular location">
    <subcellularLocation>
        <location evidence="1">Membrane</location>
        <topology evidence="1">Single-pass membrane protein</topology>
    </subcellularLocation>
</comment>
<evidence type="ECO:0000256" key="12">
    <source>
        <dbReference type="SAM" id="Phobius"/>
    </source>
</evidence>
<dbReference type="PANTHER" id="PTHR19890:SF10">
    <property type="entry name" value="FIBROBLAST GROWTH FACTOR RECEPTOR-LIKE 1"/>
    <property type="match status" value="1"/>
</dbReference>
<gene>
    <name evidence="15" type="ORF">XAT740_LOCUS50406</name>
</gene>
<feature type="signal peptide" evidence="13">
    <location>
        <begin position="1"/>
        <end position="18"/>
    </location>
</feature>
<evidence type="ECO:0000256" key="11">
    <source>
        <dbReference type="SAM" id="MobiDB-lite"/>
    </source>
</evidence>
<dbReference type="SUPFAM" id="SSF48726">
    <property type="entry name" value="Immunoglobulin"/>
    <property type="match status" value="3"/>
</dbReference>
<dbReference type="PANTHER" id="PTHR19890">
    <property type="entry name" value="FIBROBLAST GROWTH FACTOR RECEPTOR"/>
    <property type="match status" value="1"/>
</dbReference>
<dbReference type="EMBL" id="CAJNOR010007726">
    <property type="protein sequence ID" value="CAF1622269.1"/>
    <property type="molecule type" value="Genomic_DNA"/>
</dbReference>
<evidence type="ECO:0000256" key="2">
    <source>
        <dbReference type="ARBA" id="ARBA00022692"/>
    </source>
</evidence>
<keyword evidence="2 12" id="KW-0812">Transmembrane</keyword>
<dbReference type="InterPro" id="IPR013783">
    <property type="entry name" value="Ig-like_fold"/>
</dbReference>
<dbReference type="InterPro" id="IPR007110">
    <property type="entry name" value="Ig-like_dom"/>
</dbReference>
<dbReference type="InterPro" id="IPR003599">
    <property type="entry name" value="Ig_sub"/>
</dbReference>
<evidence type="ECO:0000256" key="6">
    <source>
        <dbReference type="ARBA" id="ARBA00023136"/>
    </source>
</evidence>
<dbReference type="GO" id="GO:0016020">
    <property type="term" value="C:membrane"/>
    <property type="evidence" value="ECO:0007669"/>
    <property type="project" value="UniProtKB-SubCell"/>
</dbReference>
<dbReference type="AlphaFoldDB" id="A0A816CMK0"/>
<evidence type="ECO:0000256" key="10">
    <source>
        <dbReference type="ARBA" id="ARBA00023319"/>
    </source>
</evidence>
<evidence type="ECO:0000256" key="13">
    <source>
        <dbReference type="SAM" id="SignalP"/>
    </source>
</evidence>
<evidence type="ECO:0000313" key="16">
    <source>
        <dbReference type="Proteomes" id="UP000663828"/>
    </source>
</evidence>
<dbReference type="SMART" id="SM00409">
    <property type="entry name" value="IG"/>
    <property type="match status" value="3"/>
</dbReference>
<evidence type="ECO:0000256" key="3">
    <source>
        <dbReference type="ARBA" id="ARBA00022729"/>
    </source>
</evidence>
<feature type="domain" description="Ig-like" evidence="14">
    <location>
        <begin position="22"/>
        <end position="112"/>
    </location>
</feature>
<feature type="region of interest" description="Disordered" evidence="11">
    <location>
        <begin position="420"/>
        <end position="440"/>
    </location>
</feature>
<evidence type="ECO:0000313" key="15">
    <source>
        <dbReference type="EMBL" id="CAF1622269.1"/>
    </source>
</evidence>
<evidence type="ECO:0000256" key="4">
    <source>
        <dbReference type="ARBA" id="ARBA00022737"/>
    </source>
</evidence>
<evidence type="ECO:0000256" key="9">
    <source>
        <dbReference type="ARBA" id="ARBA00023180"/>
    </source>
</evidence>
<keyword evidence="8" id="KW-0675">Receptor</keyword>
<dbReference type="CDD" id="cd00096">
    <property type="entry name" value="Ig"/>
    <property type="match status" value="1"/>
</dbReference>
<keyword evidence="7" id="KW-1015">Disulfide bond</keyword>
<keyword evidence="9" id="KW-0325">Glycoprotein</keyword>
<comment type="caution">
    <text evidence="15">The sequence shown here is derived from an EMBL/GenBank/DDBJ whole genome shotgun (WGS) entry which is preliminary data.</text>
</comment>
<feature type="domain" description="Ig-like" evidence="14">
    <location>
        <begin position="239"/>
        <end position="352"/>
    </location>
</feature>
<dbReference type="InterPro" id="IPR052615">
    <property type="entry name" value="FGFRL"/>
</dbReference>
<feature type="compositionally biased region" description="Polar residues" evidence="11">
    <location>
        <begin position="118"/>
        <end position="131"/>
    </location>
</feature>
<keyword evidence="6 12" id="KW-0472">Membrane</keyword>
<dbReference type="InterPro" id="IPR036179">
    <property type="entry name" value="Ig-like_dom_sf"/>
</dbReference>
<protein>
    <recommendedName>
        <fullName evidence="14">Ig-like domain-containing protein</fullName>
    </recommendedName>
</protein>
<sequence length="514" mass="57613">MNQLIFPLLVVYIGHVLARGPPTLLPNASNFVTLNVDENDPIELQCPVINTPDLSIQWLKNNEDLEPIWSSTNLLIKRFLLKIPKAQSTDGGLYKCNVVNGFGSVQVQFRVNVKSNRTSSNNANEYDSQSLIPWDIESPSGEAPEFVSRTDGSGHSEPTKVIQPEGTTVQLKCLASGKPLPEIRWKKNGRILSEDEYGVTQSQILIIKDLRQSDTGNYTCELFNSFGAINATYILVVTEKLQFVGNDPQNASVDLGQTVVLNCRVQTNDLSTKIQWLRKIDVQQLFRPDAIVFGSEQYESLENFNQQQLRQEPNSVLSKPLIIPEATARESGQYICLTQNDRATNYKKAFIDVIDRRKGKEAINCYSCANQSPKSLPFSATIPSANLNNHLFYVIIIPLCLLGIILFSIFCCRRHRHQKSSRHHSHHSHSSDALKSSVKPRQPLIHHNGTMIPSATTTRTSNDYIANSVDSIPITRHQQQYLHPQQQGRYGPTLSSDLASLTSSNLYYARVQAL</sequence>
<dbReference type="Proteomes" id="UP000663828">
    <property type="component" value="Unassembled WGS sequence"/>
</dbReference>
<keyword evidence="16" id="KW-1185">Reference proteome</keyword>
<evidence type="ECO:0000256" key="1">
    <source>
        <dbReference type="ARBA" id="ARBA00004167"/>
    </source>
</evidence>
<name>A0A816CMK0_ADIRI</name>
<reference evidence="15" key="1">
    <citation type="submission" date="2021-02" db="EMBL/GenBank/DDBJ databases">
        <authorList>
            <person name="Nowell W R."/>
        </authorList>
    </citation>
    <scope>NUCLEOTIDE SEQUENCE</scope>
</reference>
<feature type="transmembrane region" description="Helical" evidence="12">
    <location>
        <begin position="391"/>
        <end position="412"/>
    </location>
</feature>
<dbReference type="Gene3D" id="2.60.40.10">
    <property type="entry name" value="Immunoglobulins"/>
    <property type="match status" value="3"/>
</dbReference>
<keyword evidence="5 12" id="KW-1133">Transmembrane helix</keyword>
<feature type="region of interest" description="Disordered" evidence="11">
    <location>
        <begin position="118"/>
        <end position="162"/>
    </location>
</feature>
<feature type="chain" id="PRO_5032947507" description="Ig-like domain-containing protein" evidence="13">
    <location>
        <begin position="19"/>
        <end position="514"/>
    </location>
</feature>
<evidence type="ECO:0000256" key="5">
    <source>
        <dbReference type="ARBA" id="ARBA00022989"/>
    </source>
</evidence>
<evidence type="ECO:0000256" key="8">
    <source>
        <dbReference type="ARBA" id="ARBA00023170"/>
    </source>
</evidence>
<feature type="domain" description="Ig-like" evidence="14">
    <location>
        <begin position="144"/>
        <end position="238"/>
    </location>
</feature>
<accession>A0A816CMK0</accession>
<evidence type="ECO:0000256" key="7">
    <source>
        <dbReference type="ARBA" id="ARBA00023157"/>
    </source>
</evidence>
<dbReference type="PROSITE" id="PS50835">
    <property type="entry name" value="IG_LIKE"/>
    <property type="match status" value="3"/>
</dbReference>
<dbReference type="Pfam" id="PF07679">
    <property type="entry name" value="I-set"/>
    <property type="match status" value="1"/>
</dbReference>
<proteinExistence type="predicted"/>
<dbReference type="SMART" id="SM00408">
    <property type="entry name" value="IGc2"/>
    <property type="match status" value="3"/>
</dbReference>
<dbReference type="InterPro" id="IPR003598">
    <property type="entry name" value="Ig_sub2"/>
</dbReference>
<keyword evidence="10" id="KW-0393">Immunoglobulin domain</keyword>
<keyword evidence="4" id="KW-0677">Repeat</keyword>
<keyword evidence="3 13" id="KW-0732">Signal</keyword>
<dbReference type="Pfam" id="PF13927">
    <property type="entry name" value="Ig_3"/>
    <property type="match status" value="1"/>
</dbReference>
<dbReference type="FunFam" id="2.60.40.10:FF:000016">
    <property type="entry name" value="Fibroblast growth factor receptor"/>
    <property type="match status" value="1"/>
</dbReference>